<keyword evidence="3" id="KW-1185">Reference proteome</keyword>
<dbReference type="Proteomes" id="UP001342631">
    <property type="component" value="Unassembled WGS sequence"/>
</dbReference>
<evidence type="ECO:0000313" key="3">
    <source>
        <dbReference type="Proteomes" id="UP001342631"/>
    </source>
</evidence>
<dbReference type="EMBL" id="BTTX01000003">
    <property type="protein sequence ID" value="GMU06690.1"/>
    <property type="molecule type" value="Genomic_DNA"/>
</dbReference>
<sequence length="100" mass="10773">MEARLVENPRYMGTQRSFALSPDGRYLAIASERLDRGGDVRTYGPAIRTGRAASRCGPTTRFCGLDRRCRSKGLRPDPDATPGGGAPPGRSLGYGRQDCA</sequence>
<organism evidence="2 3">
    <name type="scientific">Corallococcus caeni</name>
    <dbReference type="NCBI Taxonomy" id="3082388"/>
    <lineage>
        <taxon>Bacteria</taxon>
        <taxon>Pseudomonadati</taxon>
        <taxon>Myxococcota</taxon>
        <taxon>Myxococcia</taxon>
        <taxon>Myxococcales</taxon>
        <taxon>Cystobacterineae</taxon>
        <taxon>Myxococcaceae</taxon>
        <taxon>Corallococcus</taxon>
    </lineage>
</organism>
<name>A0ABQ6QRR5_9BACT</name>
<evidence type="ECO:0000313" key="2">
    <source>
        <dbReference type="EMBL" id="GMU06690.1"/>
    </source>
</evidence>
<evidence type="ECO:0008006" key="4">
    <source>
        <dbReference type="Google" id="ProtNLM"/>
    </source>
</evidence>
<feature type="region of interest" description="Disordered" evidence="1">
    <location>
        <begin position="71"/>
        <end position="100"/>
    </location>
</feature>
<reference evidence="2 3" key="1">
    <citation type="journal article" date="2024" name="Arch. Microbiol.">
        <title>Corallococcus caeni sp. nov., a novel myxobacterium isolated from activated sludge.</title>
        <authorList>
            <person name="Tomita S."/>
            <person name="Nakai R."/>
            <person name="Kuroda K."/>
            <person name="Kurashita H."/>
            <person name="Hatamoto M."/>
            <person name="Yamaguchi T."/>
            <person name="Narihiro T."/>
        </authorList>
    </citation>
    <scope>NUCLEOTIDE SEQUENCE [LARGE SCALE GENOMIC DNA]</scope>
    <source>
        <strain evidence="2 3">NO1</strain>
    </source>
</reference>
<evidence type="ECO:0000256" key="1">
    <source>
        <dbReference type="SAM" id="MobiDB-lite"/>
    </source>
</evidence>
<gene>
    <name evidence="2" type="ORF">ASNO1_29430</name>
</gene>
<protein>
    <recommendedName>
        <fullName evidence="4">Lactonase family protein</fullName>
    </recommendedName>
</protein>
<comment type="caution">
    <text evidence="2">The sequence shown here is derived from an EMBL/GenBank/DDBJ whole genome shotgun (WGS) entry which is preliminary data.</text>
</comment>
<accession>A0ABQ6QRR5</accession>
<proteinExistence type="predicted"/>